<keyword evidence="5 8" id="KW-0863">Zinc-finger</keyword>
<evidence type="ECO:0000256" key="3">
    <source>
        <dbReference type="ARBA" id="ARBA00022679"/>
    </source>
</evidence>
<dbReference type="Proteomes" id="UP000823775">
    <property type="component" value="Unassembled WGS sequence"/>
</dbReference>
<dbReference type="InterPro" id="IPR001841">
    <property type="entry name" value="Znf_RING"/>
</dbReference>
<keyword evidence="4" id="KW-0479">Metal-binding</keyword>
<evidence type="ECO:0000256" key="6">
    <source>
        <dbReference type="ARBA" id="ARBA00022786"/>
    </source>
</evidence>
<gene>
    <name evidence="10" type="ORF">HAX54_051966</name>
</gene>
<dbReference type="EC" id="2.3.2.27" evidence="2"/>
<reference evidence="10 11" key="1">
    <citation type="journal article" date="2021" name="BMC Genomics">
        <title>Datura genome reveals duplications of psychoactive alkaloid biosynthetic genes and high mutation rate following tissue culture.</title>
        <authorList>
            <person name="Rajewski A."/>
            <person name="Carter-House D."/>
            <person name="Stajich J."/>
            <person name="Litt A."/>
        </authorList>
    </citation>
    <scope>NUCLEOTIDE SEQUENCE [LARGE SCALE GENOMIC DNA]</scope>
    <source>
        <strain evidence="10">AR-01</strain>
    </source>
</reference>
<comment type="caution">
    <text evidence="10">The sequence shown here is derived from an EMBL/GenBank/DDBJ whole genome shotgun (WGS) entry which is preliminary data.</text>
</comment>
<keyword evidence="11" id="KW-1185">Reference proteome</keyword>
<accession>A0ABS8SYC0</accession>
<evidence type="ECO:0000256" key="2">
    <source>
        <dbReference type="ARBA" id="ARBA00012483"/>
    </source>
</evidence>
<dbReference type="Gene3D" id="3.30.40.10">
    <property type="entry name" value="Zinc/RING finger domain, C3HC4 (zinc finger)"/>
    <property type="match status" value="1"/>
</dbReference>
<evidence type="ECO:0000256" key="1">
    <source>
        <dbReference type="ARBA" id="ARBA00000900"/>
    </source>
</evidence>
<sequence>MKISITNLDVGKFQEDDKTACSCLTPCVWKRPLRSPSSRFCQIKAVLGTEVPATELFKLNCTKDVFFIDDDDYIDYMTTQLPDLERNSRFDFGFLSDYLLDEMFNFDALSDHYVEMNENDDDVLKYLKIRTHHAPAKDGVNPEVIADVAESEMMCAICQSDFEHEENIGTLQCGHEYHTDCIKQWLLRKKDCPMCRASILP</sequence>
<evidence type="ECO:0000313" key="10">
    <source>
        <dbReference type="EMBL" id="MCD7464047.1"/>
    </source>
</evidence>
<dbReference type="SUPFAM" id="SSF57850">
    <property type="entry name" value="RING/U-box"/>
    <property type="match status" value="1"/>
</dbReference>
<dbReference type="PANTHER" id="PTHR22937:SF175">
    <property type="entry name" value="RING-TYPE E3 UBIQUITIN TRANSFERASE"/>
    <property type="match status" value="1"/>
</dbReference>
<keyword evidence="7" id="KW-0862">Zinc</keyword>
<evidence type="ECO:0000259" key="9">
    <source>
        <dbReference type="PROSITE" id="PS50089"/>
    </source>
</evidence>
<keyword evidence="6" id="KW-0833">Ubl conjugation pathway</keyword>
<dbReference type="SMART" id="SM00184">
    <property type="entry name" value="RING"/>
    <property type="match status" value="1"/>
</dbReference>
<evidence type="ECO:0000256" key="7">
    <source>
        <dbReference type="ARBA" id="ARBA00022833"/>
    </source>
</evidence>
<evidence type="ECO:0000313" key="11">
    <source>
        <dbReference type="Proteomes" id="UP000823775"/>
    </source>
</evidence>
<organism evidence="10 11">
    <name type="scientific">Datura stramonium</name>
    <name type="common">Jimsonweed</name>
    <name type="synonym">Common thornapple</name>
    <dbReference type="NCBI Taxonomy" id="4076"/>
    <lineage>
        <taxon>Eukaryota</taxon>
        <taxon>Viridiplantae</taxon>
        <taxon>Streptophyta</taxon>
        <taxon>Embryophyta</taxon>
        <taxon>Tracheophyta</taxon>
        <taxon>Spermatophyta</taxon>
        <taxon>Magnoliopsida</taxon>
        <taxon>eudicotyledons</taxon>
        <taxon>Gunneridae</taxon>
        <taxon>Pentapetalae</taxon>
        <taxon>asterids</taxon>
        <taxon>lamiids</taxon>
        <taxon>Solanales</taxon>
        <taxon>Solanaceae</taxon>
        <taxon>Solanoideae</taxon>
        <taxon>Datureae</taxon>
        <taxon>Datura</taxon>
    </lineage>
</organism>
<evidence type="ECO:0000256" key="8">
    <source>
        <dbReference type="PROSITE-ProRule" id="PRU00175"/>
    </source>
</evidence>
<dbReference type="PROSITE" id="PS50089">
    <property type="entry name" value="ZF_RING_2"/>
    <property type="match status" value="1"/>
</dbReference>
<name>A0ABS8SYC0_DATST</name>
<dbReference type="InterPro" id="IPR045191">
    <property type="entry name" value="MBR1/2-like"/>
</dbReference>
<evidence type="ECO:0000256" key="4">
    <source>
        <dbReference type="ARBA" id="ARBA00022723"/>
    </source>
</evidence>
<dbReference type="EMBL" id="JACEIK010000934">
    <property type="protein sequence ID" value="MCD7464047.1"/>
    <property type="molecule type" value="Genomic_DNA"/>
</dbReference>
<evidence type="ECO:0000256" key="5">
    <source>
        <dbReference type="ARBA" id="ARBA00022771"/>
    </source>
</evidence>
<dbReference type="InterPro" id="IPR013083">
    <property type="entry name" value="Znf_RING/FYVE/PHD"/>
</dbReference>
<comment type="catalytic activity">
    <reaction evidence="1">
        <text>S-ubiquitinyl-[E2 ubiquitin-conjugating enzyme]-L-cysteine + [acceptor protein]-L-lysine = [E2 ubiquitin-conjugating enzyme]-L-cysteine + N(6)-ubiquitinyl-[acceptor protein]-L-lysine.</text>
        <dbReference type="EC" id="2.3.2.27"/>
    </reaction>
</comment>
<proteinExistence type="predicted"/>
<dbReference type="PANTHER" id="PTHR22937">
    <property type="entry name" value="E3 UBIQUITIN-PROTEIN LIGASE RNF165"/>
    <property type="match status" value="1"/>
</dbReference>
<protein>
    <recommendedName>
        <fullName evidence="2">RING-type E3 ubiquitin transferase</fullName>
        <ecNumber evidence="2">2.3.2.27</ecNumber>
    </recommendedName>
</protein>
<keyword evidence="3" id="KW-0808">Transferase</keyword>
<feature type="domain" description="RING-type" evidence="9">
    <location>
        <begin position="155"/>
        <end position="196"/>
    </location>
</feature>
<dbReference type="Pfam" id="PF13639">
    <property type="entry name" value="zf-RING_2"/>
    <property type="match status" value="1"/>
</dbReference>